<feature type="transmembrane region" description="Helical" evidence="5">
    <location>
        <begin position="426"/>
        <end position="449"/>
    </location>
</feature>
<dbReference type="PANTHER" id="PTHR23501">
    <property type="entry name" value="MAJOR FACILITATOR SUPERFAMILY"/>
    <property type="match status" value="1"/>
</dbReference>
<evidence type="ECO:0000313" key="8">
    <source>
        <dbReference type="Proteomes" id="UP000799291"/>
    </source>
</evidence>
<keyword evidence="2 5" id="KW-0812">Transmembrane</keyword>
<feature type="transmembrane region" description="Helical" evidence="5">
    <location>
        <begin position="75"/>
        <end position="93"/>
    </location>
</feature>
<dbReference type="InterPro" id="IPR020846">
    <property type="entry name" value="MFS_dom"/>
</dbReference>
<dbReference type="OrthoDB" id="4139357at2759"/>
<reference evidence="7" key="1">
    <citation type="journal article" date="2020" name="Stud. Mycol.">
        <title>101 Dothideomycetes genomes: a test case for predicting lifestyles and emergence of pathogens.</title>
        <authorList>
            <person name="Haridas S."/>
            <person name="Albert R."/>
            <person name="Binder M."/>
            <person name="Bloem J."/>
            <person name="Labutti K."/>
            <person name="Salamov A."/>
            <person name="Andreopoulos B."/>
            <person name="Baker S."/>
            <person name="Barry K."/>
            <person name="Bills G."/>
            <person name="Bluhm B."/>
            <person name="Cannon C."/>
            <person name="Castanera R."/>
            <person name="Culley D."/>
            <person name="Daum C."/>
            <person name="Ezra D."/>
            <person name="Gonzalez J."/>
            <person name="Henrissat B."/>
            <person name="Kuo A."/>
            <person name="Liang C."/>
            <person name="Lipzen A."/>
            <person name="Lutzoni F."/>
            <person name="Magnuson J."/>
            <person name="Mondo S."/>
            <person name="Nolan M."/>
            <person name="Ohm R."/>
            <person name="Pangilinan J."/>
            <person name="Park H.-J."/>
            <person name="Ramirez L."/>
            <person name="Alfaro M."/>
            <person name="Sun H."/>
            <person name="Tritt A."/>
            <person name="Yoshinaga Y."/>
            <person name="Zwiers L.-H."/>
            <person name="Turgeon B."/>
            <person name="Goodwin S."/>
            <person name="Spatafora J."/>
            <person name="Crous P."/>
            <person name="Grigoriev I."/>
        </authorList>
    </citation>
    <scope>NUCLEOTIDE SEQUENCE</scope>
    <source>
        <strain evidence="7">CBS 122367</strain>
    </source>
</reference>
<feature type="transmembrane region" description="Helical" evidence="5">
    <location>
        <begin position="99"/>
        <end position="123"/>
    </location>
</feature>
<proteinExistence type="predicted"/>
<dbReference type="Proteomes" id="UP000799291">
    <property type="component" value="Unassembled WGS sequence"/>
</dbReference>
<feature type="transmembrane region" description="Helical" evidence="5">
    <location>
        <begin position="163"/>
        <end position="187"/>
    </location>
</feature>
<organism evidence="7 8">
    <name type="scientific">Lentithecium fluviatile CBS 122367</name>
    <dbReference type="NCBI Taxonomy" id="1168545"/>
    <lineage>
        <taxon>Eukaryota</taxon>
        <taxon>Fungi</taxon>
        <taxon>Dikarya</taxon>
        <taxon>Ascomycota</taxon>
        <taxon>Pezizomycotina</taxon>
        <taxon>Dothideomycetes</taxon>
        <taxon>Pleosporomycetidae</taxon>
        <taxon>Pleosporales</taxon>
        <taxon>Massarineae</taxon>
        <taxon>Lentitheciaceae</taxon>
        <taxon>Lentithecium</taxon>
    </lineage>
</organism>
<dbReference type="GO" id="GO:0005886">
    <property type="term" value="C:plasma membrane"/>
    <property type="evidence" value="ECO:0007669"/>
    <property type="project" value="TreeGrafter"/>
</dbReference>
<feature type="domain" description="Major facilitator superfamily (MFS) profile" evidence="6">
    <location>
        <begin position="39"/>
        <end position="508"/>
    </location>
</feature>
<dbReference type="GO" id="GO:0022857">
    <property type="term" value="F:transmembrane transporter activity"/>
    <property type="evidence" value="ECO:0007669"/>
    <property type="project" value="InterPro"/>
</dbReference>
<dbReference type="Gene3D" id="1.20.1720.10">
    <property type="entry name" value="Multidrug resistance protein D"/>
    <property type="match status" value="1"/>
</dbReference>
<accession>A0A6G1INS2</accession>
<sequence length="508" mass="54864">MAASNVEKSDYATSADNAVPVASSTGQETSKKPFGFYMSFLSLVIMCLIVSLDATALAIAIPIMAHELHGTTLEAFWASISFILAVVIVQPIFTSISNVLGRIIPLYTSFLIFIVGSIVFAMAKDMSVLILGRVFQGIGAGGLDVLNEIILADITTLKERPMYIGLLSIPIAGGSILGPIIGGLFAQHAGWRWIGWINLPISALGILLVFFFLKLKAIPQSMREKLLRVDWIGIVLFSIGCTLFALPLPWAGAMYPWASWKTIFPLILGAAILVLFGWYESKPQEPMFPRRIFQTRTATMTLIAAALHGVVAYSFILYTPLFFQAVYFESPLKSAVSILPLSCVSVAFSVIAAVAVEMIRKYRFLILGSWVFAAVGAGLLALWDQSSSLAVKASFQVILGIGTGTLFSVLMIPIQACVHVDDMGIAAGILVSFRLFGGLLGLSMCSTVFTNVFEKKILMAGDLLGDLAALKNAHEAIAFIPVLRELKLPSHLLKAVVEAYQKSLVLSS</sequence>
<evidence type="ECO:0000313" key="7">
    <source>
        <dbReference type="EMBL" id="KAF2679795.1"/>
    </source>
</evidence>
<dbReference type="PRINTS" id="PR01036">
    <property type="entry name" value="TCRTETB"/>
</dbReference>
<protein>
    <submittedName>
        <fullName evidence="7">MFS general substrate transporter</fullName>
    </submittedName>
</protein>
<dbReference type="PROSITE" id="PS50850">
    <property type="entry name" value="MFS"/>
    <property type="match status" value="1"/>
</dbReference>
<feature type="transmembrane region" description="Helical" evidence="5">
    <location>
        <begin position="300"/>
        <end position="323"/>
    </location>
</feature>
<dbReference type="PANTHER" id="PTHR23501:SF156">
    <property type="entry name" value="TRANSPORTER, PUTATIVE-RELATED"/>
    <property type="match status" value="1"/>
</dbReference>
<dbReference type="SUPFAM" id="SSF103473">
    <property type="entry name" value="MFS general substrate transporter"/>
    <property type="match status" value="1"/>
</dbReference>
<keyword evidence="3 5" id="KW-1133">Transmembrane helix</keyword>
<evidence type="ECO:0000256" key="2">
    <source>
        <dbReference type="ARBA" id="ARBA00022692"/>
    </source>
</evidence>
<feature type="transmembrane region" description="Helical" evidence="5">
    <location>
        <begin position="362"/>
        <end position="383"/>
    </location>
</feature>
<keyword evidence="8" id="KW-1185">Reference proteome</keyword>
<dbReference type="EMBL" id="MU005601">
    <property type="protein sequence ID" value="KAF2679795.1"/>
    <property type="molecule type" value="Genomic_DNA"/>
</dbReference>
<evidence type="ECO:0000259" key="6">
    <source>
        <dbReference type="PROSITE" id="PS50850"/>
    </source>
</evidence>
<feature type="transmembrane region" description="Helical" evidence="5">
    <location>
        <begin position="227"/>
        <end position="250"/>
    </location>
</feature>
<feature type="transmembrane region" description="Helical" evidence="5">
    <location>
        <begin position="193"/>
        <end position="215"/>
    </location>
</feature>
<feature type="transmembrane region" description="Helical" evidence="5">
    <location>
        <begin position="262"/>
        <end position="279"/>
    </location>
</feature>
<dbReference type="AlphaFoldDB" id="A0A6G1INS2"/>
<dbReference type="Pfam" id="PF07690">
    <property type="entry name" value="MFS_1"/>
    <property type="match status" value="1"/>
</dbReference>
<feature type="transmembrane region" description="Helical" evidence="5">
    <location>
        <begin position="335"/>
        <end position="355"/>
    </location>
</feature>
<gene>
    <name evidence="7" type="ORF">K458DRAFT_480239</name>
</gene>
<feature type="transmembrane region" description="Helical" evidence="5">
    <location>
        <begin position="395"/>
        <end position="414"/>
    </location>
</feature>
<dbReference type="InterPro" id="IPR011701">
    <property type="entry name" value="MFS"/>
</dbReference>
<evidence type="ECO:0000256" key="4">
    <source>
        <dbReference type="ARBA" id="ARBA00023136"/>
    </source>
</evidence>
<keyword evidence="4 5" id="KW-0472">Membrane</keyword>
<name>A0A6G1INS2_9PLEO</name>
<evidence type="ECO:0000256" key="3">
    <source>
        <dbReference type="ARBA" id="ARBA00022989"/>
    </source>
</evidence>
<evidence type="ECO:0000256" key="5">
    <source>
        <dbReference type="SAM" id="Phobius"/>
    </source>
</evidence>
<evidence type="ECO:0000256" key="1">
    <source>
        <dbReference type="ARBA" id="ARBA00004141"/>
    </source>
</evidence>
<dbReference type="Gene3D" id="1.20.1250.20">
    <property type="entry name" value="MFS general substrate transporter like domains"/>
    <property type="match status" value="1"/>
</dbReference>
<comment type="subcellular location">
    <subcellularLocation>
        <location evidence="1">Membrane</location>
        <topology evidence="1">Multi-pass membrane protein</topology>
    </subcellularLocation>
</comment>
<feature type="transmembrane region" description="Helical" evidence="5">
    <location>
        <begin position="36"/>
        <end position="63"/>
    </location>
</feature>
<dbReference type="InterPro" id="IPR036259">
    <property type="entry name" value="MFS_trans_sf"/>
</dbReference>